<comment type="similarity">
    <text evidence="2 11">Belongs to the ATPase e subunit family.</text>
</comment>
<evidence type="ECO:0000256" key="2">
    <source>
        <dbReference type="ARBA" id="ARBA00007333"/>
    </source>
</evidence>
<evidence type="ECO:0000256" key="5">
    <source>
        <dbReference type="ARBA" id="ARBA00022781"/>
    </source>
</evidence>
<comment type="subcellular location">
    <subcellularLocation>
        <location evidence="1 11">Mitochondrion inner membrane</location>
    </subcellularLocation>
</comment>
<evidence type="ECO:0000256" key="1">
    <source>
        <dbReference type="ARBA" id="ARBA00004273"/>
    </source>
</evidence>
<dbReference type="GO" id="GO:0015078">
    <property type="term" value="F:proton transmembrane transporter activity"/>
    <property type="evidence" value="ECO:0007669"/>
    <property type="project" value="InterPro"/>
</dbReference>
<keyword evidence="10 11" id="KW-0066">ATP synthesis</keyword>
<dbReference type="GO" id="GO:0015986">
    <property type="term" value="P:proton motive force-driven ATP synthesis"/>
    <property type="evidence" value="ECO:0007669"/>
    <property type="project" value="InterPro"/>
</dbReference>
<dbReference type="AlphaFoldDB" id="A0AAQ3LX87"/>
<gene>
    <name evidence="12" type="ORF">R9X50_00041300</name>
</gene>
<proteinExistence type="inferred from homology"/>
<evidence type="ECO:0000256" key="7">
    <source>
        <dbReference type="ARBA" id="ARBA00023065"/>
    </source>
</evidence>
<dbReference type="Pfam" id="PF05680">
    <property type="entry name" value="ATP-synt_E"/>
    <property type="match status" value="1"/>
</dbReference>
<dbReference type="InterPro" id="IPR008386">
    <property type="entry name" value="ATP_synth_F0_esu_mt"/>
</dbReference>
<dbReference type="GO" id="GO:0005743">
    <property type="term" value="C:mitochondrial inner membrane"/>
    <property type="evidence" value="ECO:0007669"/>
    <property type="project" value="UniProtKB-SubCell"/>
</dbReference>
<organism evidence="12 13">
    <name type="scientific">Acrodontium crateriforme</name>
    <dbReference type="NCBI Taxonomy" id="150365"/>
    <lineage>
        <taxon>Eukaryota</taxon>
        <taxon>Fungi</taxon>
        <taxon>Dikarya</taxon>
        <taxon>Ascomycota</taxon>
        <taxon>Pezizomycotina</taxon>
        <taxon>Dothideomycetes</taxon>
        <taxon>Dothideomycetidae</taxon>
        <taxon>Mycosphaerellales</taxon>
        <taxon>Teratosphaeriaceae</taxon>
        <taxon>Acrodontium</taxon>
    </lineage>
</organism>
<keyword evidence="3 11" id="KW-0813">Transport</keyword>
<dbReference type="Proteomes" id="UP001303373">
    <property type="component" value="Chromosome 1"/>
</dbReference>
<protein>
    <recommendedName>
        <fullName evidence="11">ATP synthase F(0) complex subunit e, mitochondrial</fullName>
    </recommendedName>
</protein>
<evidence type="ECO:0000313" key="13">
    <source>
        <dbReference type="Proteomes" id="UP001303373"/>
    </source>
</evidence>
<evidence type="ECO:0000256" key="4">
    <source>
        <dbReference type="ARBA" id="ARBA00022547"/>
    </source>
</evidence>
<keyword evidence="13" id="KW-1185">Reference proteome</keyword>
<evidence type="ECO:0000256" key="11">
    <source>
        <dbReference type="RuleBase" id="RU367005"/>
    </source>
</evidence>
<keyword evidence="9" id="KW-0472">Membrane</keyword>
<name>A0AAQ3LX87_9PEZI</name>
<evidence type="ECO:0000256" key="10">
    <source>
        <dbReference type="ARBA" id="ARBA00023310"/>
    </source>
</evidence>
<dbReference type="GO" id="GO:0045259">
    <property type="term" value="C:proton-transporting ATP synthase complex"/>
    <property type="evidence" value="ECO:0007669"/>
    <property type="project" value="UniProtKB-UniRule"/>
</dbReference>
<keyword evidence="8 11" id="KW-0496">Mitochondrion</keyword>
<evidence type="ECO:0000256" key="8">
    <source>
        <dbReference type="ARBA" id="ARBA00023128"/>
    </source>
</evidence>
<evidence type="ECO:0000256" key="3">
    <source>
        <dbReference type="ARBA" id="ARBA00022448"/>
    </source>
</evidence>
<keyword evidence="4 11" id="KW-0138">CF(0)</keyword>
<evidence type="ECO:0000256" key="6">
    <source>
        <dbReference type="ARBA" id="ARBA00022792"/>
    </source>
</evidence>
<accession>A0AAQ3LX87</accession>
<keyword evidence="5 11" id="KW-0375">Hydrogen ion transport</keyword>
<keyword evidence="6 11" id="KW-0999">Mitochondrion inner membrane</keyword>
<sequence length="126" mass="13893">MASTGVNVLRWSALAAGVFYGFTRQSSITARDKAAVEKAEWDSKVKAIEDAKKAYKEKTQPKTSSGEYNQKALCGGYLESIARDTIAQMTREAVRGMRCAKTFIAVITDPMDPKFDLEKYLGTIKA</sequence>
<reference evidence="12 13" key="1">
    <citation type="submission" date="2023-11" db="EMBL/GenBank/DDBJ databases">
        <title>An acidophilic fungus is an integral part of prey digestion in a carnivorous sundew plant.</title>
        <authorList>
            <person name="Tsai I.J."/>
        </authorList>
    </citation>
    <scope>NUCLEOTIDE SEQUENCE [LARGE SCALE GENOMIC DNA]</scope>
    <source>
        <strain evidence="12">169a</strain>
    </source>
</reference>
<comment type="function">
    <text evidence="11">Subunit e, of the mitochondrial membrane ATP synthase complex (F(1)F(0) ATP synthase or Complex V) that produces ATP from ADP in the presence of a proton gradient across the membrane which is generated by electron transport complexes of the respiratory chain. ATP synthase complex consist of a soluble F(1) head domain - the catalytic core - and a membrane F(1) domain - the membrane proton channel. These two domains are linked by a central stalk rotating inside the F(1) region and a stationary peripheral stalk. During catalysis, ATP synthesis in the catalytic domain of F(1) is coupled via a rotary mechanism of the central stalk subunits to proton translocation. In vivo, can only synthesize ATP although its ATP hydrolase activity can be activated artificially in vitro. Part of the complex F(0) domain.</text>
</comment>
<evidence type="ECO:0000313" key="12">
    <source>
        <dbReference type="EMBL" id="WPG97633.1"/>
    </source>
</evidence>
<comment type="subunit">
    <text evidence="11">F-type ATPases have 2 components, CF(1) - the catalytic core - and CF(0) - the membrane proton channel. CF(1) and CF(0) have multiple subunits.</text>
</comment>
<evidence type="ECO:0000256" key="9">
    <source>
        <dbReference type="ARBA" id="ARBA00023136"/>
    </source>
</evidence>
<dbReference type="EMBL" id="CP138580">
    <property type="protein sequence ID" value="WPG97633.1"/>
    <property type="molecule type" value="Genomic_DNA"/>
</dbReference>
<keyword evidence="7 11" id="KW-0406">Ion transport</keyword>